<feature type="region of interest" description="Disordered" evidence="1">
    <location>
        <begin position="1"/>
        <end position="46"/>
    </location>
</feature>
<accession>A0A6A6TDU4</accession>
<protein>
    <recommendedName>
        <fullName evidence="3">DUF6594 domain-containing protein</fullName>
    </recommendedName>
</protein>
<evidence type="ECO:0000256" key="2">
    <source>
        <dbReference type="SAM" id="Phobius"/>
    </source>
</evidence>
<keyword evidence="5" id="KW-1185">Reference proteome</keyword>
<evidence type="ECO:0000313" key="4">
    <source>
        <dbReference type="EMBL" id="KAF2657862.1"/>
    </source>
</evidence>
<dbReference type="EMBL" id="MU004321">
    <property type="protein sequence ID" value="KAF2657862.1"/>
    <property type="molecule type" value="Genomic_DNA"/>
</dbReference>
<reference evidence="4" key="1">
    <citation type="journal article" date="2020" name="Stud. Mycol.">
        <title>101 Dothideomycetes genomes: a test case for predicting lifestyles and emergence of pathogens.</title>
        <authorList>
            <person name="Haridas S."/>
            <person name="Albert R."/>
            <person name="Binder M."/>
            <person name="Bloem J."/>
            <person name="Labutti K."/>
            <person name="Salamov A."/>
            <person name="Andreopoulos B."/>
            <person name="Baker S."/>
            <person name="Barry K."/>
            <person name="Bills G."/>
            <person name="Bluhm B."/>
            <person name="Cannon C."/>
            <person name="Castanera R."/>
            <person name="Culley D."/>
            <person name="Daum C."/>
            <person name="Ezra D."/>
            <person name="Gonzalez J."/>
            <person name="Henrissat B."/>
            <person name="Kuo A."/>
            <person name="Liang C."/>
            <person name="Lipzen A."/>
            <person name="Lutzoni F."/>
            <person name="Magnuson J."/>
            <person name="Mondo S."/>
            <person name="Nolan M."/>
            <person name="Ohm R."/>
            <person name="Pangilinan J."/>
            <person name="Park H.-J."/>
            <person name="Ramirez L."/>
            <person name="Alfaro M."/>
            <person name="Sun H."/>
            <person name="Tritt A."/>
            <person name="Yoshinaga Y."/>
            <person name="Zwiers L.-H."/>
            <person name="Turgeon B."/>
            <person name="Goodwin S."/>
            <person name="Spatafora J."/>
            <person name="Crous P."/>
            <person name="Grigoriev I."/>
        </authorList>
    </citation>
    <scope>NUCLEOTIDE SEQUENCE</scope>
    <source>
        <strain evidence="4">CBS 122681</strain>
    </source>
</reference>
<keyword evidence="2" id="KW-1133">Transmembrane helix</keyword>
<gene>
    <name evidence="4" type="ORF">K491DRAFT_313155</name>
</gene>
<feature type="transmembrane region" description="Helical" evidence="2">
    <location>
        <begin position="317"/>
        <end position="340"/>
    </location>
</feature>
<dbReference type="PANTHER" id="PTHR34502">
    <property type="entry name" value="DUF6594 DOMAIN-CONTAINING PROTEIN-RELATED"/>
    <property type="match status" value="1"/>
</dbReference>
<name>A0A6A6TDU4_9PLEO</name>
<feature type="compositionally biased region" description="Polar residues" evidence="1">
    <location>
        <begin position="25"/>
        <end position="44"/>
    </location>
</feature>
<sequence>MQELQDVMEKGEAGRTVDLSPCPTSPTLFNTSTDTTDSIVSRSPQQRRRRRQWNLFARRKLRKARCQLPDVITRRLNDHVKGYPNVAAFLDSDEGLSVYRRFGYLQSRLLLNKQEDLRRLEKDLSRMDRMITHTDINAMCSRDLRGPHREDHEKLLREIEQKFCSYANVLTAAQQLMAFGKPAEGDRKSVARYLANRQCLSQEQGEWIQHQDDLITLRARREHAWLDDLVETFLKMSHCWLIDVLFRSKETRKKTEIDSDTMPAQPPKDEDKYEIFYTPSRISKATNCILTVLILILMIVPVYILYHMVHDIGTRHAYTTCLGILLVFTLAFSSVLSLFTKARRHEIFAAAAAYCAVLVVFLGNVGTDGPPPLGHP</sequence>
<dbReference type="OrthoDB" id="3533814at2759"/>
<evidence type="ECO:0000259" key="3">
    <source>
        <dbReference type="Pfam" id="PF20237"/>
    </source>
</evidence>
<dbReference type="Proteomes" id="UP000799324">
    <property type="component" value="Unassembled WGS sequence"/>
</dbReference>
<dbReference type="PANTHER" id="PTHR34502:SF3">
    <property type="entry name" value="DUF6594 DOMAIN-CONTAINING PROTEIN"/>
    <property type="match status" value="1"/>
</dbReference>
<dbReference type="InterPro" id="IPR046529">
    <property type="entry name" value="DUF6594"/>
</dbReference>
<keyword evidence="2" id="KW-0472">Membrane</keyword>
<proteinExistence type="predicted"/>
<feature type="domain" description="DUF6594" evidence="3">
    <location>
        <begin position="83"/>
        <end position="359"/>
    </location>
</feature>
<feature type="transmembrane region" description="Helical" evidence="2">
    <location>
        <begin position="347"/>
        <end position="366"/>
    </location>
</feature>
<keyword evidence="2" id="KW-0812">Transmembrane</keyword>
<evidence type="ECO:0000256" key="1">
    <source>
        <dbReference type="SAM" id="MobiDB-lite"/>
    </source>
</evidence>
<dbReference type="AlphaFoldDB" id="A0A6A6TDU4"/>
<organism evidence="4 5">
    <name type="scientific">Lophiostoma macrostomum CBS 122681</name>
    <dbReference type="NCBI Taxonomy" id="1314788"/>
    <lineage>
        <taxon>Eukaryota</taxon>
        <taxon>Fungi</taxon>
        <taxon>Dikarya</taxon>
        <taxon>Ascomycota</taxon>
        <taxon>Pezizomycotina</taxon>
        <taxon>Dothideomycetes</taxon>
        <taxon>Pleosporomycetidae</taxon>
        <taxon>Pleosporales</taxon>
        <taxon>Lophiostomataceae</taxon>
        <taxon>Lophiostoma</taxon>
    </lineage>
</organism>
<dbReference type="Pfam" id="PF20237">
    <property type="entry name" value="DUF6594"/>
    <property type="match status" value="1"/>
</dbReference>
<feature type="transmembrane region" description="Helical" evidence="2">
    <location>
        <begin position="285"/>
        <end position="305"/>
    </location>
</feature>
<evidence type="ECO:0000313" key="5">
    <source>
        <dbReference type="Proteomes" id="UP000799324"/>
    </source>
</evidence>